<evidence type="ECO:0000313" key="2">
    <source>
        <dbReference type="Proteomes" id="UP001055072"/>
    </source>
</evidence>
<keyword evidence="2" id="KW-1185">Reference proteome</keyword>
<proteinExistence type="predicted"/>
<reference evidence="1" key="1">
    <citation type="journal article" date="2021" name="Environ. Microbiol.">
        <title>Gene family expansions and transcriptome signatures uncover fungal adaptations to wood decay.</title>
        <authorList>
            <person name="Hage H."/>
            <person name="Miyauchi S."/>
            <person name="Viragh M."/>
            <person name="Drula E."/>
            <person name="Min B."/>
            <person name="Chaduli D."/>
            <person name="Navarro D."/>
            <person name="Favel A."/>
            <person name="Norest M."/>
            <person name="Lesage-Meessen L."/>
            <person name="Balint B."/>
            <person name="Merenyi Z."/>
            <person name="de Eugenio L."/>
            <person name="Morin E."/>
            <person name="Martinez A.T."/>
            <person name="Baldrian P."/>
            <person name="Stursova M."/>
            <person name="Martinez M.J."/>
            <person name="Novotny C."/>
            <person name="Magnuson J.K."/>
            <person name="Spatafora J.W."/>
            <person name="Maurice S."/>
            <person name="Pangilinan J."/>
            <person name="Andreopoulos W."/>
            <person name="LaButti K."/>
            <person name="Hundley H."/>
            <person name="Na H."/>
            <person name="Kuo A."/>
            <person name="Barry K."/>
            <person name="Lipzen A."/>
            <person name="Henrissat B."/>
            <person name="Riley R."/>
            <person name="Ahrendt S."/>
            <person name="Nagy L.G."/>
            <person name="Grigoriev I.V."/>
            <person name="Martin F."/>
            <person name="Rosso M.N."/>
        </authorList>
    </citation>
    <scope>NUCLEOTIDE SEQUENCE</scope>
    <source>
        <strain evidence="1">CBS 384.51</strain>
    </source>
</reference>
<comment type="caution">
    <text evidence="1">The sequence shown here is derived from an EMBL/GenBank/DDBJ whole genome shotgun (WGS) entry which is preliminary data.</text>
</comment>
<name>A0ACB8ULI5_9APHY</name>
<protein>
    <submittedName>
        <fullName evidence="1">Uncharacterized protein</fullName>
    </submittedName>
</protein>
<evidence type="ECO:0000313" key="1">
    <source>
        <dbReference type="EMBL" id="KAI0094689.1"/>
    </source>
</evidence>
<dbReference type="EMBL" id="MU274900">
    <property type="protein sequence ID" value="KAI0094689.1"/>
    <property type="molecule type" value="Genomic_DNA"/>
</dbReference>
<organism evidence="1 2">
    <name type="scientific">Irpex rosettiformis</name>
    <dbReference type="NCBI Taxonomy" id="378272"/>
    <lineage>
        <taxon>Eukaryota</taxon>
        <taxon>Fungi</taxon>
        <taxon>Dikarya</taxon>
        <taxon>Basidiomycota</taxon>
        <taxon>Agaricomycotina</taxon>
        <taxon>Agaricomycetes</taxon>
        <taxon>Polyporales</taxon>
        <taxon>Irpicaceae</taxon>
        <taxon>Irpex</taxon>
    </lineage>
</organism>
<gene>
    <name evidence="1" type="ORF">BDY19DRAFT_988500</name>
</gene>
<dbReference type="Proteomes" id="UP001055072">
    <property type="component" value="Unassembled WGS sequence"/>
</dbReference>
<accession>A0ACB8ULI5</accession>
<sequence>MHLPRLLLLILYASYTALAIDLKGRIQWNEHCSGLNALGQAKVVLDNGKRYGGITQDGGFTIYNVSSGAYILSVVSHDYAFNQVRVDVLDADTLPEIRPYTPGTPLSPPAPVMLPYPIILSPVAKLDYFTQQQAFNLIGMFNSPMMLMMLFGGIMVFATPYLMKNMDPEMRKEFEERHAKLSGVQGALQSGDIRAGLSSLMAVADEDATAATSGRQESKSQSGSRQRMGKNKKR</sequence>